<dbReference type="InterPro" id="IPR001128">
    <property type="entry name" value="Cyt_P450"/>
</dbReference>
<comment type="caution">
    <text evidence="8">The sequence shown here is derived from an EMBL/GenBank/DDBJ whole genome shotgun (WGS) entry which is preliminary data.</text>
</comment>
<keyword evidence="5 6" id="KW-0349">Heme</keyword>
<reference evidence="8" key="2">
    <citation type="journal article" date="2023" name="IMA Fungus">
        <title>Comparative genomic study of the Penicillium genus elucidates a diverse pangenome and 15 lateral gene transfer events.</title>
        <authorList>
            <person name="Petersen C."/>
            <person name="Sorensen T."/>
            <person name="Nielsen M.R."/>
            <person name="Sondergaard T.E."/>
            <person name="Sorensen J.L."/>
            <person name="Fitzpatrick D.A."/>
            <person name="Frisvad J.C."/>
            <person name="Nielsen K.L."/>
        </authorList>
    </citation>
    <scope>NUCLEOTIDE SEQUENCE</scope>
    <source>
        <strain evidence="8">IBT 20477</strain>
    </source>
</reference>
<evidence type="ECO:0000256" key="5">
    <source>
        <dbReference type="PIRSR" id="PIRSR602401-1"/>
    </source>
</evidence>
<dbReference type="PANTHER" id="PTHR24305">
    <property type="entry name" value="CYTOCHROME P450"/>
    <property type="match status" value="1"/>
</dbReference>
<evidence type="ECO:0000256" key="3">
    <source>
        <dbReference type="ARBA" id="ARBA00023002"/>
    </source>
</evidence>
<dbReference type="Proteomes" id="UP001150942">
    <property type="component" value="Unassembled WGS sequence"/>
</dbReference>
<keyword evidence="4 5" id="KW-0408">Iron</keyword>
<dbReference type="SUPFAM" id="SSF48264">
    <property type="entry name" value="Cytochrome P450"/>
    <property type="match status" value="1"/>
</dbReference>
<dbReference type="GO" id="GO:0043386">
    <property type="term" value="P:mycotoxin biosynthetic process"/>
    <property type="evidence" value="ECO:0007669"/>
    <property type="project" value="UniProtKB-ARBA"/>
</dbReference>
<dbReference type="OrthoDB" id="3934656at2759"/>
<name>A0A9W9MKX4_9EURO</name>
<reference evidence="8" key="1">
    <citation type="submission" date="2022-11" db="EMBL/GenBank/DDBJ databases">
        <authorList>
            <person name="Petersen C."/>
        </authorList>
    </citation>
    <scope>NUCLEOTIDE SEQUENCE</scope>
    <source>
        <strain evidence="8">IBT 20477</strain>
    </source>
</reference>
<sequence>MYPNSVTTGTISQNAVKKVASHVPSSDLFDKLWISYGPILMASLAFLWILHALYNKFFHSLSKVPGPGLASVSQLWRNIRYFRGTWHDDVVSLHQKYGNVVRIAPDEVSFVDATALKSLYGMGKTSLKSNWYDTWTIPNMTVSFFAATEPKVHRHLRSRVSNAYSMSSILSMEPFIQEVASELWGRFREFSKSSEPVPMHLWGNYFAFEVIGQLSLGGKIGFVERGEDVGGIIKSIHDGFYLMANMGNVPLQMFWFNNPIAQWMIRVCGGRRMNSFNVFLQWLDERVTERMTNGLGNKRKDMLQYFVEAKDMSGQPVKKGDVMIEGVNILGAGADTTSISILAAIGAILTHPEAKRRLQEELDQAYRDLRLEGTGSEIHFKDAEKLPFLAAVIKESMRLHPSINYQLPRIVPESGIQIGEHFIKPGSTCSISATTMNRSKEIFGADAEEWKPERWIPVTEEDQSRISTMNGFLTTFGMGARSCVGRNIALVEVHKFIAQFFHHFDPEVVNEERPWAIKSQWFAIQKDFWVTIKERACKV</sequence>
<dbReference type="GO" id="GO:0005506">
    <property type="term" value="F:iron ion binding"/>
    <property type="evidence" value="ECO:0007669"/>
    <property type="project" value="InterPro"/>
</dbReference>
<comment type="similarity">
    <text evidence="6">Belongs to the cytochrome P450 family.</text>
</comment>
<keyword evidence="7" id="KW-0472">Membrane</keyword>
<evidence type="ECO:0000256" key="7">
    <source>
        <dbReference type="SAM" id="Phobius"/>
    </source>
</evidence>
<organism evidence="8 9">
    <name type="scientific">Penicillium cf. viridicatum</name>
    <dbReference type="NCBI Taxonomy" id="2972119"/>
    <lineage>
        <taxon>Eukaryota</taxon>
        <taxon>Fungi</taxon>
        <taxon>Dikarya</taxon>
        <taxon>Ascomycota</taxon>
        <taxon>Pezizomycotina</taxon>
        <taxon>Eurotiomycetes</taxon>
        <taxon>Eurotiomycetidae</taxon>
        <taxon>Eurotiales</taxon>
        <taxon>Aspergillaceae</taxon>
        <taxon>Penicillium</taxon>
    </lineage>
</organism>
<dbReference type="EMBL" id="JAPQKQ010000003">
    <property type="protein sequence ID" value="KAJ5203154.1"/>
    <property type="molecule type" value="Genomic_DNA"/>
</dbReference>
<keyword evidence="9" id="KW-1185">Reference proteome</keyword>
<evidence type="ECO:0000256" key="6">
    <source>
        <dbReference type="RuleBase" id="RU000461"/>
    </source>
</evidence>
<dbReference type="PRINTS" id="PR00385">
    <property type="entry name" value="P450"/>
</dbReference>
<dbReference type="CDD" id="cd11060">
    <property type="entry name" value="CYP57A1-like"/>
    <property type="match status" value="1"/>
</dbReference>
<keyword evidence="2 5" id="KW-0479">Metal-binding</keyword>
<dbReference type="Pfam" id="PF00067">
    <property type="entry name" value="p450"/>
    <property type="match status" value="1"/>
</dbReference>
<dbReference type="PRINTS" id="PR00463">
    <property type="entry name" value="EP450I"/>
</dbReference>
<keyword evidence="7" id="KW-0812">Transmembrane</keyword>
<dbReference type="InterPro" id="IPR050121">
    <property type="entry name" value="Cytochrome_P450_monoxygenase"/>
</dbReference>
<evidence type="ECO:0000256" key="2">
    <source>
        <dbReference type="ARBA" id="ARBA00022723"/>
    </source>
</evidence>
<dbReference type="Gene3D" id="1.10.630.10">
    <property type="entry name" value="Cytochrome P450"/>
    <property type="match status" value="1"/>
</dbReference>
<dbReference type="PROSITE" id="PS00086">
    <property type="entry name" value="CYTOCHROME_P450"/>
    <property type="match status" value="1"/>
</dbReference>
<dbReference type="GO" id="GO:0004497">
    <property type="term" value="F:monooxygenase activity"/>
    <property type="evidence" value="ECO:0007669"/>
    <property type="project" value="UniProtKB-KW"/>
</dbReference>
<feature type="transmembrane region" description="Helical" evidence="7">
    <location>
        <begin position="33"/>
        <end position="54"/>
    </location>
</feature>
<accession>A0A9W9MKX4</accession>
<dbReference type="PANTHER" id="PTHR24305:SF235">
    <property type="entry name" value="CYTOCHROME P450 MONOOXYGENASE APDB-RELATED"/>
    <property type="match status" value="1"/>
</dbReference>
<evidence type="ECO:0000313" key="9">
    <source>
        <dbReference type="Proteomes" id="UP001150942"/>
    </source>
</evidence>
<dbReference type="AlphaFoldDB" id="A0A9W9MKX4"/>
<dbReference type="InterPro" id="IPR017972">
    <property type="entry name" value="Cyt_P450_CS"/>
</dbReference>
<dbReference type="GO" id="GO:0020037">
    <property type="term" value="F:heme binding"/>
    <property type="evidence" value="ECO:0007669"/>
    <property type="project" value="InterPro"/>
</dbReference>
<feature type="binding site" description="axial binding residue" evidence="5">
    <location>
        <position position="483"/>
    </location>
    <ligand>
        <name>heme</name>
        <dbReference type="ChEBI" id="CHEBI:30413"/>
    </ligand>
    <ligandPart>
        <name>Fe</name>
        <dbReference type="ChEBI" id="CHEBI:18248"/>
    </ligandPart>
</feature>
<keyword evidence="3 6" id="KW-0560">Oxidoreductase</keyword>
<dbReference type="InterPro" id="IPR002401">
    <property type="entry name" value="Cyt_P450_E_grp-I"/>
</dbReference>
<comment type="cofactor">
    <cofactor evidence="1 5">
        <name>heme</name>
        <dbReference type="ChEBI" id="CHEBI:30413"/>
    </cofactor>
</comment>
<dbReference type="InterPro" id="IPR036396">
    <property type="entry name" value="Cyt_P450_sf"/>
</dbReference>
<proteinExistence type="inferred from homology"/>
<evidence type="ECO:0000313" key="8">
    <source>
        <dbReference type="EMBL" id="KAJ5203154.1"/>
    </source>
</evidence>
<protein>
    <recommendedName>
        <fullName evidence="10">Cytochrome P450</fullName>
    </recommendedName>
</protein>
<keyword evidence="6" id="KW-0503">Monooxygenase</keyword>
<evidence type="ECO:0000256" key="1">
    <source>
        <dbReference type="ARBA" id="ARBA00001971"/>
    </source>
</evidence>
<evidence type="ECO:0000256" key="4">
    <source>
        <dbReference type="ARBA" id="ARBA00023004"/>
    </source>
</evidence>
<keyword evidence="7" id="KW-1133">Transmembrane helix</keyword>
<gene>
    <name evidence="8" type="ORF">N7449_005233</name>
</gene>
<evidence type="ECO:0008006" key="10">
    <source>
        <dbReference type="Google" id="ProtNLM"/>
    </source>
</evidence>
<dbReference type="GO" id="GO:0016705">
    <property type="term" value="F:oxidoreductase activity, acting on paired donors, with incorporation or reduction of molecular oxygen"/>
    <property type="evidence" value="ECO:0007669"/>
    <property type="project" value="InterPro"/>
</dbReference>